<dbReference type="InterPro" id="IPR036390">
    <property type="entry name" value="WH_DNA-bd_sf"/>
</dbReference>
<keyword evidence="3" id="KW-0804">Transcription</keyword>
<evidence type="ECO:0000259" key="4">
    <source>
        <dbReference type="PROSITE" id="PS50987"/>
    </source>
</evidence>
<dbReference type="InterPro" id="IPR011991">
    <property type="entry name" value="ArsR-like_HTH"/>
</dbReference>
<dbReference type="InterPro" id="IPR001845">
    <property type="entry name" value="HTH_ArsR_DNA-bd_dom"/>
</dbReference>
<dbReference type="Gene3D" id="1.10.10.10">
    <property type="entry name" value="Winged helix-like DNA-binding domain superfamily/Winged helix DNA-binding domain"/>
    <property type="match status" value="1"/>
</dbReference>
<protein>
    <submittedName>
        <fullName evidence="5">Winged helix-turn-helix transcriptional regulator</fullName>
    </submittedName>
</protein>
<dbReference type="PANTHER" id="PTHR43132:SF9">
    <property type="entry name" value="ARSR FAMILY TRANSCRIPTIONAL REGULATORY PROTEIN"/>
    <property type="match status" value="1"/>
</dbReference>
<dbReference type="PANTHER" id="PTHR43132">
    <property type="entry name" value="ARSENICAL RESISTANCE OPERON REPRESSOR ARSR-RELATED"/>
    <property type="match status" value="1"/>
</dbReference>
<dbReference type="EMBL" id="JAENIJ010000005">
    <property type="protein sequence ID" value="MBK1881744.1"/>
    <property type="molecule type" value="Genomic_DNA"/>
</dbReference>
<dbReference type="SUPFAM" id="SSF46785">
    <property type="entry name" value="Winged helix' DNA-binding domain"/>
    <property type="match status" value="1"/>
</dbReference>
<keyword evidence="1" id="KW-0805">Transcription regulation</keyword>
<keyword evidence="6" id="KW-1185">Reference proteome</keyword>
<organism evidence="5 6">
    <name type="scientific">Luteolibacter pohnpeiensis</name>
    <dbReference type="NCBI Taxonomy" id="454153"/>
    <lineage>
        <taxon>Bacteria</taxon>
        <taxon>Pseudomonadati</taxon>
        <taxon>Verrucomicrobiota</taxon>
        <taxon>Verrucomicrobiia</taxon>
        <taxon>Verrucomicrobiales</taxon>
        <taxon>Verrucomicrobiaceae</taxon>
        <taxon>Luteolibacter</taxon>
    </lineage>
</organism>
<evidence type="ECO:0000313" key="6">
    <source>
        <dbReference type="Proteomes" id="UP000603141"/>
    </source>
</evidence>
<dbReference type="NCBIfam" id="NF033788">
    <property type="entry name" value="HTH_metalloreg"/>
    <property type="match status" value="1"/>
</dbReference>
<feature type="domain" description="HTH arsR-type" evidence="4">
    <location>
        <begin position="15"/>
        <end position="109"/>
    </location>
</feature>
<dbReference type="AlphaFoldDB" id="A0A934S5W2"/>
<dbReference type="Pfam" id="PF01022">
    <property type="entry name" value="HTH_5"/>
    <property type="match status" value="1"/>
</dbReference>
<dbReference type="RefSeq" id="WP_200268184.1">
    <property type="nucleotide sequence ID" value="NZ_JAENIJ010000005.1"/>
</dbReference>
<gene>
    <name evidence="5" type="ORF">JIN85_04925</name>
</gene>
<evidence type="ECO:0000313" key="5">
    <source>
        <dbReference type="EMBL" id="MBK1881744.1"/>
    </source>
</evidence>
<dbReference type="PROSITE" id="PS50987">
    <property type="entry name" value="HTH_ARSR_2"/>
    <property type="match status" value="1"/>
</dbReference>
<dbReference type="CDD" id="cd00090">
    <property type="entry name" value="HTH_ARSR"/>
    <property type="match status" value="1"/>
</dbReference>
<dbReference type="GO" id="GO:0003700">
    <property type="term" value="F:DNA-binding transcription factor activity"/>
    <property type="evidence" value="ECO:0007669"/>
    <property type="project" value="InterPro"/>
</dbReference>
<sequence length="119" mass="13255">MNQKSNEISQTDGKLDARALEKVAETFRILSEPGRLSLLQELKSAEMTVGELVEATQQGQASVSKHLKLMHSAQLLTRRKEGVKVYYSVKDETVFALCKLVCGKLAAEQQQQESIDFSL</sequence>
<keyword evidence="2" id="KW-0238">DNA-binding</keyword>
<reference evidence="5" key="1">
    <citation type="submission" date="2021-01" db="EMBL/GenBank/DDBJ databases">
        <title>Modified the classification status of verrucomicrobia.</title>
        <authorList>
            <person name="Feng X."/>
        </authorList>
    </citation>
    <scope>NUCLEOTIDE SEQUENCE</scope>
    <source>
        <strain evidence="5">KCTC 22041</strain>
    </source>
</reference>
<evidence type="ECO:0000256" key="3">
    <source>
        <dbReference type="ARBA" id="ARBA00023163"/>
    </source>
</evidence>
<dbReference type="Proteomes" id="UP000603141">
    <property type="component" value="Unassembled WGS sequence"/>
</dbReference>
<comment type="caution">
    <text evidence="5">The sequence shown here is derived from an EMBL/GenBank/DDBJ whole genome shotgun (WGS) entry which is preliminary data.</text>
</comment>
<dbReference type="PRINTS" id="PR00778">
    <property type="entry name" value="HTHARSR"/>
</dbReference>
<dbReference type="GO" id="GO:0003677">
    <property type="term" value="F:DNA binding"/>
    <property type="evidence" value="ECO:0007669"/>
    <property type="project" value="UniProtKB-KW"/>
</dbReference>
<proteinExistence type="predicted"/>
<name>A0A934S5W2_9BACT</name>
<accession>A0A934S5W2</accession>
<dbReference type="InterPro" id="IPR051011">
    <property type="entry name" value="Metal_resp_trans_reg"/>
</dbReference>
<evidence type="ECO:0000256" key="1">
    <source>
        <dbReference type="ARBA" id="ARBA00023015"/>
    </source>
</evidence>
<dbReference type="SMART" id="SM00418">
    <property type="entry name" value="HTH_ARSR"/>
    <property type="match status" value="1"/>
</dbReference>
<evidence type="ECO:0000256" key="2">
    <source>
        <dbReference type="ARBA" id="ARBA00023125"/>
    </source>
</evidence>
<dbReference type="InterPro" id="IPR036388">
    <property type="entry name" value="WH-like_DNA-bd_sf"/>
</dbReference>